<accession>X0T2C5</accession>
<protein>
    <recommendedName>
        <fullName evidence="2">Glycosyltransferase 2-like domain-containing protein</fullName>
    </recommendedName>
</protein>
<organism evidence="3">
    <name type="scientific">marine sediment metagenome</name>
    <dbReference type="NCBI Taxonomy" id="412755"/>
    <lineage>
        <taxon>unclassified sequences</taxon>
        <taxon>metagenomes</taxon>
        <taxon>ecological metagenomes</taxon>
    </lineage>
</organism>
<dbReference type="AlphaFoldDB" id="X0T2C5"/>
<gene>
    <name evidence="3" type="ORF">S01H1_10247</name>
</gene>
<dbReference type="SUPFAM" id="SSF53448">
    <property type="entry name" value="Nucleotide-diphospho-sugar transferases"/>
    <property type="match status" value="1"/>
</dbReference>
<sequence>MSMNKKRRLENIQKRERNRKAKKRRQRNISKRKPEKRKTQIKTNGINIAHNTENIRRLNNRAIRMLSRETAEATKRKREIVEKYGIEPTICYYYYLWNAVDYVGEKTVRESFESMRGQGDEIIVGDYSSTDGTPEIAKEYGFKVINVETT</sequence>
<reference evidence="3" key="1">
    <citation type="journal article" date="2014" name="Front. Microbiol.">
        <title>High frequency of phylogenetically diverse reductive dehalogenase-homologous genes in deep subseafloor sedimentary metagenomes.</title>
        <authorList>
            <person name="Kawai M."/>
            <person name="Futagami T."/>
            <person name="Toyoda A."/>
            <person name="Takaki Y."/>
            <person name="Nishi S."/>
            <person name="Hori S."/>
            <person name="Arai W."/>
            <person name="Tsubouchi T."/>
            <person name="Morono Y."/>
            <person name="Uchiyama I."/>
            <person name="Ito T."/>
            <person name="Fujiyama A."/>
            <person name="Inagaki F."/>
            <person name="Takami H."/>
        </authorList>
    </citation>
    <scope>NUCLEOTIDE SEQUENCE</scope>
    <source>
        <strain evidence="3">Expedition CK06-06</strain>
    </source>
</reference>
<feature type="region of interest" description="Disordered" evidence="1">
    <location>
        <begin position="1"/>
        <end position="44"/>
    </location>
</feature>
<comment type="caution">
    <text evidence="3">The sequence shown here is derived from an EMBL/GenBank/DDBJ whole genome shotgun (WGS) entry which is preliminary data.</text>
</comment>
<name>X0T2C5_9ZZZZ</name>
<dbReference type="Gene3D" id="3.90.550.10">
    <property type="entry name" value="Spore Coat Polysaccharide Biosynthesis Protein SpsA, Chain A"/>
    <property type="match status" value="1"/>
</dbReference>
<dbReference type="EMBL" id="BARS01005234">
    <property type="protein sequence ID" value="GAF70200.1"/>
    <property type="molecule type" value="Genomic_DNA"/>
</dbReference>
<feature type="domain" description="Glycosyltransferase 2-like" evidence="2">
    <location>
        <begin position="105"/>
        <end position="146"/>
    </location>
</feature>
<evidence type="ECO:0000313" key="3">
    <source>
        <dbReference type="EMBL" id="GAF70200.1"/>
    </source>
</evidence>
<feature type="non-terminal residue" evidence="3">
    <location>
        <position position="150"/>
    </location>
</feature>
<evidence type="ECO:0000259" key="2">
    <source>
        <dbReference type="Pfam" id="PF00535"/>
    </source>
</evidence>
<dbReference type="InterPro" id="IPR029044">
    <property type="entry name" value="Nucleotide-diphossugar_trans"/>
</dbReference>
<dbReference type="InterPro" id="IPR001173">
    <property type="entry name" value="Glyco_trans_2-like"/>
</dbReference>
<evidence type="ECO:0000256" key="1">
    <source>
        <dbReference type="SAM" id="MobiDB-lite"/>
    </source>
</evidence>
<feature type="compositionally biased region" description="Basic residues" evidence="1">
    <location>
        <begin position="16"/>
        <end position="40"/>
    </location>
</feature>
<dbReference type="Pfam" id="PF00535">
    <property type="entry name" value="Glycos_transf_2"/>
    <property type="match status" value="1"/>
</dbReference>
<proteinExistence type="predicted"/>